<accession>A0A366HWF2</accession>
<evidence type="ECO:0000256" key="2">
    <source>
        <dbReference type="PROSITE-ProRule" id="PRU00284"/>
    </source>
</evidence>
<evidence type="ECO:0000313" key="5">
    <source>
        <dbReference type="Proteomes" id="UP000253490"/>
    </source>
</evidence>
<dbReference type="PANTHER" id="PTHR32089">
    <property type="entry name" value="METHYL-ACCEPTING CHEMOTAXIS PROTEIN MCPB"/>
    <property type="match status" value="1"/>
</dbReference>
<dbReference type="GO" id="GO:0007165">
    <property type="term" value="P:signal transduction"/>
    <property type="evidence" value="ECO:0007669"/>
    <property type="project" value="UniProtKB-KW"/>
</dbReference>
<protein>
    <submittedName>
        <fullName evidence="4">Methyl-accepting chemotaxis protein (MCP) signaling protein</fullName>
    </submittedName>
</protein>
<sequence length="143" mass="15392">MGSKCDIIVFKRGIKSVFSHILPSLYAFAKLGEIIEQDLNLMKDLNVTAQKVSSVVEEGLQEIEKLIKTTDESTQGAQEIQNIILQTNASSNEIGEASSVIKSIADQTNLLALNAAIEAARAGEAGKGFAVAEEEIRNGKDEE</sequence>
<keyword evidence="5" id="KW-1185">Reference proteome</keyword>
<dbReference type="Proteomes" id="UP000253490">
    <property type="component" value="Unassembled WGS sequence"/>
</dbReference>
<dbReference type="Pfam" id="PF00015">
    <property type="entry name" value="MCPsignal"/>
    <property type="match status" value="1"/>
</dbReference>
<gene>
    <name evidence="4" type="ORF">DES36_12816</name>
</gene>
<dbReference type="EMBL" id="QNRX01000028">
    <property type="protein sequence ID" value="RBP57550.1"/>
    <property type="molecule type" value="Genomic_DNA"/>
</dbReference>
<feature type="domain" description="Methyl-accepting transducer" evidence="3">
    <location>
        <begin position="48"/>
        <end position="143"/>
    </location>
</feature>
<evidence type="ECO:0000259" key="3">
    <source>
        <dbReference type="PROSITE" id="PS50111"/>
    </source>
</evidence>
<name>A0A366HWF2_9FIRM</name>
<dbReference type="SUPFAM" id="SSF58104">
    <property type="entry name" value="Methyl-accepting chemotaxis protein (MCP) signaling domain"/>
    <property type="match status" value="1"/>
</dbReference>
<comment type="caution">
    <text evidence="4">The sequence shown here is derived from an EMBL/GenBank/DDBJ whole genome shotgun (WGS) entry which is preliminary data.</text>
</comment>
<evidence type="ECO:0000256" key="1">
    <source>
        <dbReference type="ARBA" id="ARBA00023224"/>
    </source>
</evidence>
<organism evidence="4 5">
    <name type="scientific">Alkalibaculum bacchi</name>
    <dbReference type="NCBI Taxonomy" id="645887"/>
    <lineage>
        <taxon>Bacteria</taxon>
        <taxon>Bacillati</taxon>
        <taxon>Bacillota</taxon>
        <taxon>Clostridia</taxon>
        <taxon>Eubacteriales</taxon>
        <taxon>Eubacteriaceae</taxon>
        <taxon>Alkalibaculum</taxon>
    </lineage>
</organism>
<dbReference type="GO" id="GO:0016020">
    <property type="term" value="C:membrane"/>
    <property type="evidence" value="ECO:0007669"/>
    <property type="project" value="InterPro"/>
</dbReference>
<evidence type="ECO:0000313" key="4">
    <source>
        <dbReference type="EMBL" id="RBP57550.1"/>
    </source>
</evidence>
<reference evidence="4 5" key="1">
    <citation type="submission" date="2018-06" db="EMBL/GenBank/DDBJ databases">
        <title>Genomic Encyclopedia of Type Strains, Phase IV (KMG-IV): sequencing the most valuable type-strain genomes for metagenomic binning, comparative biology and taxonomic classification.</title>
        <authorList>
            <person name="Goeker M."/>
        </authorList>
    </citation>
    <scope>NUCLEOTIDE SEQUENCE [LARGE SCALE GENOMIC DNA]</scope>
    <source>
        <strain evidence="4 5">DSM 22112</strain>
    </source>
</reference>
<proteinExistence type="predicted"/>
<dbReference type="Gene3D" id="1.10.287.950">
    <property type="entry name" value="Methyl-accepting chemotaxis protein"/>
    <property type="match status" value="1"/>
</dbReference>
<dbReference type="InterPro" id="IPR004089">
    <property type="entry name" value="MCPsignal_dom"/>
</dbReference>
<dbReference type="PROSITE" id="PS50111">
    <property type="entry name" value="CHEMOTAXIS_TRANSDUC_2"/>
    <property type="match status" value="1"/>
</dbReference>
<dbReference type="PANTHER" id="PTHR32089:SF112">
    <property type="entry name" value="LYSOZYME-LIKE PROTEIN-RELATED"/>
    <property type="match status" value="1"/>
</dbReference>
<dbReference type="AlphaFoldDB" id="A0A366HWF2"/>
<keyword evidence="1 2" id="KW-0807">Transducer</keyword>